<dbReference type="PANTHER" id="PTHR43193">
    <property type="match status" value="1"/>
</dbReference>
<reference evidence="8 9" key="1">
    <citation type="submission" date="2017-10" db="EMBL/GenBank/DDBJ databases">
        <title>Genomics of the genus Arcobacter.</title>
        <authorList>
            <person name="Perez-Cataluna A."/>
            <person name="Figueras M.J."/>
        </authorList>
    </citation>
    <scope>NUCLEOTIDE SEQUENCE [LARGE SCALE GENOMIC DNA]</scope>
    <source>
        <strain evidence="8 9">DSM 24636</strain>
    </source>
</reference>
<dbReference type="Pfam" id="PF04432">
    <property type="entry name" value="FrhB_FdhB_C"/>
    <property type="match status" value="1"/>
</dbReference>
<comment type="caution">
    <text evidence="8">The sequence shown here is derived from an EMBL/GenBank/DDBJ whole genome shotgun (WGS) entry which is preliminary data.</text>
</comment>
<sequence length="605" mass="68815">MINITDKALCNGCNTCTVACPIDECITMHQDQEGFLFPQVNMDTCVDCDKCEKVCPYIPEFEMRKKEPQRYDKPLVYASYSKNHEVRVDSTSGGIFSELAFKMFDQNGYVGGAVYNEDYSVSHILTNDRNKLDEIRSSKYIFSLTDQLFPEVKKQLKAGEKVLVCGAPCQISGLYTFLKKDYENLITCDFICKSVNSIKVFQKYIEWLENKYKSKAKKIKAKDKTTGWHKFSMRVDFENGKSYVADRYHDPFFVGYLQTELFTMEACYSCQFRGFPRPADITLADFWGIENVDKSMDQDLGTSLIMINSDKGKEYYESLGDAIVSKEFTLKEAEPGNSAIYYDTKKLINREERKAFYEDLDKYPFDEIAKKYFPMPTLENKIKKKLKMLKSVFGLIKQIGVSPISWWQIFYYNFLSSKVGEKGQLKFIVFRNSKIQLNNKAQVLLKNKLIIGKKQVKSSNIETRMLIEERGKLEINGKFYIYAGSYIRVIENGHLVLNGGFINEGVEITCATKIIIGEGCTISRDVVIRDYDGHNIESPGYQIAKPITIGNHVWIGNRAMILKGVTIGNGAIIAAGSIVTKDVPAGSIVAGIPAKVIKKDVKWKV</sequence>
<evidence type="ECO:0000313" key="8">
    <source>
        <dbReference type="EMBL" id="RXJ64756.1"/>
    </source>
</evidence>
<dbReference type="OrthoDB" id="9784262at2"/>
<dbReference type="Gene3D" id="2.160.10.10">
    <property type="entry name" value="Hexapeptide repeat proteins"/>
    <property type="match status" value="1"/>
</dbReference>
<evidence type="ECO:0000256" key="3">
    <source>
        <dbReference type="ARBA" id="ARBA00022737"/>
    </source>
</evidence>
<dbReference type="CDD" id="cd04647">
    <property type="entry name" value="LbH_MAT_like"/>
    <property type="match status" value="1"/>
</dbReference>
<keyword evidence="9" id="KW-1185">Reference proteome</keyword>
<keyword evidence="4" id="KW-0408">Iron</keyword>
<dbReference type="InterPro" id="IPR001451">
    <property type="entry name" value="Hexapep"/>
</dbReference>
<keyword evidence="2" id="KW-0479">Metal-binding</keyword>
<evidence type="ECO:0000259" key="7">
    <source>
        <dbReference type="PROSITE" id="PS51379"/>
    </source>
</evidence>
<dbReference type="AlphaFoldDB" id="A0A4Q0Y3K4"/>
<evidence type="ECO:0000313" key="9">
    <source>
        <dbReference type="Proteomes" id="UP000290191"/>
    </source>
</evidence>
<dbReference type="EMBL" id="PDKO01000001">
    <property type="protein sequence ID" value="RXJ64756.1"/>
    <property type="molecule type" value="Genomic_DNA"/>
</dbReference>
<dbReference type="InterPro" id="IPR017900">
    <property type="entry name" value="4Fe4S_Fe_S_CS"/>
</dbReference>
<keyword evidence="1" id="KW-0808">Transferase</keyword>
<name>A0A4Q0Y3K4_9BACT</name>
<dbReference type="PROSITE" id="PS51379">
    <property type="entry name" value="4FE4S_FER_2"/>
    <property type="match status" value="2"/>
</dbReference>
<dbReference type="PROSITE" id="PS00101">
    <property type="entry name" value="HEXAPEP_TRANSFERASES"/>
    <property type="match status" value="1"/>
</dbReference>
<keyword evidence="3" id="KW-0677">Repeat</keyword>
<dbReference type="GO" id="GO:0051536">
    <property type="term" value="F:iron-sulfur cluster binding"/>
    <property type="evidence" value="ECO:0007669"/>
    <property type="project" value="UniProtKB-KW"/>
</dbReference>
<dbReference type="InterPro" id="IPR052977">
    <property type="entry name" value="Polyferredoxin-like_ET"/>
</dbReference>
<dbReference type="InterPro" id="IPR007525">
    <property type="entry name" value="FrhB_FdhB_C"/>
</dbReference>
<evidence type="ECO:0000256" key="1">
    <source>
        <dbReference type="ARBA" id="ARBA00022679"/>
    </source>
</evidence>
<evidence type="ECO:0000256" key="5">
    <source>
        <dbReference type="ARBA" id="ARBA00023014"/>
    </source>
</evidence>
<accession>A0A4Q0Y3K4</accession>
<dbReference type="GO" id="GO:0016746">
    <property type="term" value="F:acyltransferase activity"/>
    <property type="evidence" value="ECO:0007669"/>
    <property type="project" value="UniProtKB-KW"/>
</dbReference>
<dbReference type="InterPro" id="IPR011004">
    <property type="entry name" value="Trimer_LpxA-like_sf"/>
</dbReference>
<evidence type="ECO:0000256" key="4">
    <source>
        <dbReference type="ARBA" id="ARBA00023004"/>
    </source>
</evidence>
<protein>
    <submittedName>
        <fullName evidence="8">4Fe-4S ferredoxin</fullName>
    </submittedName>
</protein>
<feature type="domain" description="4Fe-4S ferredoxin-type" evidence="7">
    <location>
        <begin position="1"/>
        <end position="31"/>
    </location>
</feature>
<dbReference type="Proteomes" id="UP000290191">
    <property type="component" value="Unassembled WGS sequence"/>
</dbReference>
<organism evidence="8 9">
    <name type="scientific">Halarcobacter anaerophilus</name>
    <dbReference type="NCBI Taxonomy" id="877500"/>
    <lineage>
        <taxon>Bacteria</taxon>
        <taxon>Pseudomonadati</taxon>
        <taxon>Campylobacterota</taxon>
        <taxon>Epsilonproteobacteria</taxon>
        <taxon>Campylobacterales</taxon>
        <taxon>Arcobacteraceae</taxon>
        <taxon>Halarcobacter</taxon>
    </lineage>
</organism>
<proteinExistence type="predicted"/>
<dbReference type="InterPro" id="IPR018357">
    <property type="entry name" value="Hexapep_transf_CS"/>
</dbReference>
<dbReference type="GO" id="GO:0046872">
    <property type="term" value="F:metal ion binding"/>
    <property type="evidence" value="ECO:0007669"/>
    <property type="project" value="UniProtKB-KW"/>
</dbReference>
<dbReference type="PROSITE" id="PS00198">
    <property type="entry name" value="4FE4S_FER_1"/>
    <property type="match status" value="2"/>
</dbReference>
<dbReference type="InterPro" id="IPR017896">
    <property type="entry name" value="4Fe4S_Fe-S-bd"/>
</dbReference>
<keyword evidence="6" id="KW-0012">Acyltransferase</keyword>
<dbReference type="Pfam" id="PF00132">
    <property type="entry name" value="Hexapep"/>
    <property type="match status" value="1"/>
</dbReference>
<dbReference type="SUPFAM" id="SSF51161">
    <property type="entry name" value="Trimeric LpxA-like enzymes"/>
    <property type="match status" value="1"/>
</dbReference>
<dbReference type="PANTHER" id="PTHR43193:SF2">
    <property type="entry name" value="POLYFERREDOXIN PROTEIN FWDF"/>
    <property type="match status" value="1"/>
</dbReference>
<keyword evidence="5" id="KW-0411">Iron-sulfur</keyword>
<evidence type="ECO:0000256" key="6">
    <source>
        <dbReference type="ARBA" id="ARBA00023315"/>
    </source>
</evidence>
<dbReference type="SUPFAM" id="SSF54862">
    <property type="entry name" value="4Fe-4S ferredoxins"/>
    <property type="match status" value="1"/>
</dbReference>
<feature type="domain" description="4Fe-4S ferredoxin-type" evidence="7">
    <location>
        <begin position="36"/>
        <end position="66"/>
    </location>
</feature>
<dbReference type="Pfam" id="PF12838">
    <property type="entry name" value="Fer4_7"/>
    <property type="match status" value="1"/>
</dbReference>
<dbReference type="Gene3D" id="3.30.70.20">
    <property type="match status" value="1"/>
</dbReference>
<evidence type="ECO:0000256" key="2">
    <source>
        <dbReference type="ARBA" id="ARBA00022723"/>
    </source>
</evidence>
<gene>
    <name evidence="8" type="ORF">CRV06_02030</name>
</gene>